<dbReference type="Proteomes" id="UP000069205">
    <property type="component" value="Chromosome"/>
</dbReference>
<evidence type="ECO:0000313" key="2">
    <source>
        <dbReference type="Proteomes" id="UP000069205"/>
    </source>
</evidence>
<dbReference type="EMBL" id="CP011801">
    <property type="protein sequence ID" value="ALA58100.1"/>
    <property type="molecule type" value="Genomic_DNA"/>
</dbReference>
<dbReference type="PATRIC" id="fig|42253.5.peg.1648"/>
<protein>
    <submittedName>
        <fullName evidence="1">Uncharacterized protein</fullName>
    </submittedName>
</protein>
<proteinExistence type="predicted"/>
<reference evidence="1 2" key="1">
    <citation type="journal article" date="2015" name="Proc. Natl. Acad. Sci. U.S.A.">
        <title>Expanded metabolic versatility of ubiquitous nitrite-oxidizing bacteria from the genus Nitrospira.</title>
        <authorList>
            <person name="Koch H."/>
            <person name="Lucker S."/>
            <person name="Albertsen M."/>
            <person name="Kitzinger K."/>
            <person name="Herbold C."/>
            <person name="Spieck E."/>
            <person name="Nielsen P.H."/>
            <person name="Wagner M."/>
            <person name="Daims H."/>
        </authorList>
    </citation>
    <scope>NUCLEOTIDE SEQUENCE [LARGE SCALE GENOMIC DNA]</scope>
    <source>
        <strain evidence="1 2">NSP M-1</strain>
    </source>
</reference>
<sequence length="304" mass="33067">MYGQGSSSTAFFTARFLTIGLLLGCLGVMGCEIRPKPFLHVVEYGSISSCREGAAHCSWDRLERDAELSALVNCLLAGANVLEIKEERGQSRSMLRRVVSPVPPRFGYERGSTSDLDSSGCSEANGPCFVASRHDRPVTWASCGTRVLDEDELRGGADLHRADGLDHTDVVTGSLSNATDDHSGPTRLDGPDHWYRVTVTQPTRIEAAVAANRALWSGVVGLVQSPWQPALFLLSPDGSQLQQGYVFRAGVTALLPAEVKPGTYYLVVDSSRLEWKRGDGLYRLYVGLNRHLMGSPNNRGSSRK</sequence>
<accession>A0A0K2GAX7</accession>
<dbReference type="STRING" id="42253.NITMOv2_1678"/>
<dbReference type="Gene3D" id="2.60.120.380">
    <property type="match status" value="1"/>
</dbReference>
<keyword evidence="2" id="KW-1185">Reference proteome</keyword>
<dbReference type="KEGG" id="nmv:NITMOv2_1678"/>
<name>A0A0K2GAX7_NITMO</name>
<dbReference type="AlphaFoldDB" id="A0A0K2GAX7"/>
<gene>
    <name evidence="1" type="ORF">NITMOv2_1678</name>
</gene>
<evidence type="ECO:0000313" key="1">
    <source>
        <dbReference type="EMBL" id="ALA58100.1"/>
    </source>
</evidence>
<organism evidence="1 2">
    <name type="scientific">Nitrospira moscoviensis</name>
    <dbReference type="NCBI Taxonomy" id="42253"/>
    <lineage>
        <taxon>Bacteria</taxon>
        <taxon>Pseudomonadati</taxon>
        <taxon>Nitrospirota</taxon>
        <taxon>Nitrospiria</taxon>
        <taxon>Nitrospirales</taxon>
        <taxon>Nitrospiraceae</taxon>
        <taxon>Nitrospira</taxon>
    </lineage>
</organism>